<proteinExistence type="predicted"/>
<sequence>MSSEIGIEEYRQDVLRVCSYHRSDFALALTRTRPHKIQAIAPLLQTHFTKPSPFKHGPPFRLGVLDLLTPELIINVLLQLDIVSYLRFRRVNRHARVIATRLHEYKLVSTHGLEGLTAVLRTGLGEYFTIKDLYDPLVTYSCKVCGDFGHFLYLPDCMRCCFSCLTDAPELRVTSVSSLYDKLAQIVGISRPELERELRPVLRPVPGKYSLQSYRSCFTGHHLMQTRQLIAILTSLGASERAVTQQVDSRADWESNQFASATAYPWYNAKRAEADRGVSCKGIQLYIERIVPPGMVEPEDERKHRDRVFSRAGFLQHFKTCGFAQDLWARRDNGAAERESWFISNGGGLRNKDQEGVPY</sequence>
<protein>
    <submittedName>
        <fullName evidence="1">Uncharacterized protein</fullName>
    </submittedName>
</protein>
<evidence type="ECO:0000313" key="1">
    <source>
        <dbReference type="EMBL" id="UPK91815.1"/>
    </source>
</evidence>
<organism evidence="1 2">
    <name type="scientific">Fusarium solani subsp. cucurbitae</name>
    <name type="common">Neocosmosporum cucurbitae</name>
    <dbReference type="NCBI Taxonomy" id="2747967"/>
    <lineage>
        <taxon>Eukaryota</taxon>
        <taxon>Fungi</taxon>
        <taxon>Dikarya</taxon>
        <taxon>Ascomycota</taxon>
        <taxon>Pezizomycotina</taxon>
        <taxon>Sordariomycetes</taxon>
        <taxon>Hypocreomycetidae</taxon>
        <taxon>Hypocreales</taxon>
        <taxon>Nectriaceae</taxon>
        <taxon>Fusarium</taxon>
        <taxon>Fusarium solani species complex</taxon>
    </lineage>
</organism>
<reference evidence="1" key="1">
    <citation type="submission" date="2021-11" db="EMBL/GenBank/DDBJ databases">
        <title>Fusarium solani-melongenae Genome sequencing and assembly.</title>
        <authorList>
            <person name="Xie S."/>
            <person name="Huang L."/>
            <person name="Zhang X."/>
        </authorList>
    </citation>
    <scope>NUCLEOTIDE SEQUENCE</scope>
    <source>
        <strain evidence="1">CRI 24-3</strain>
    </source>
</reference>
<dbReference type="Proteomes" id="UP000830768">
    <property type="component" value="Chromosome 2"/>
</dbReference>
<evidence type="ECO:0000313" key="2">
    <source>
        <dbReference type="Proteomes" id="UP000830768"/>
    </source>
</evidence>
<keyword evidence="2" id="KW-1185">Reference proteome</keyword>
<dbReference type="EMBL" id="CP090031">
    <property type="protein sequence ID" value="UPK91815.1"/>
    <property type="molecule type" value="Genomic_DNA"/>
</dbReference>
<gene>
    <name evidence="1" type="ORF">LCI18_002750</name>
</gene>
<name>A0ACD3YS98_FUSSC</name>
<accession>A0ACD3YS98</accession>